<keyword evidence="11" id="KW-1185">Reference proteome</keyword>
<keyword evidence="5 10" id="KW-0418">Kinase</keyword>
<dbReference type="PANTHER" id="PTHR47634:SF9">
    <property type="entry name" value="PROTEIN KINASE DOMAIN-CONTAINING PROTEIN-RELATED"/>
    <property type="match status" value="1"/>
</dbReference>
<keyword evidence="2" id="KW-0723">Serine/threonine-protein kinase</keyword>
<protein>
    <recommendedName>
        <fullName evidence="1">non-specific serine/threonine protein kinase</fullName>
        <ecNumber evidence="1">2.7.11.1</ecNumber>
    </recommendedName>
</protein>
<dbReference type="GO" id="GO:0004674">
    <property type="term" value="F:protein serine/threonine kinase activity"/>
    <property type="evidence" value="ECO:0007669"/>
    <property type="project" value="UniProtKB-KW"/>
</dbReference>
<dbReference type="Gene3D" id="3.30.200.20">
    <property type="entry name" value="Phosphorylase Kinase, domain 1"/>
    <property type="match status" value="1"/>
</dbReference>
<dbReference type="AlphaFoldDB" id="A0A8H6RCS8"/>
<dbReference type="Proteomes" id="UP000660729">
    <property type="component" value="Unassembled WGS sequence"/>
</dbReference>
<dbReference type="InterPro" id="IPR011009">
    <property type="entry name" value="Kinase-like_dom_sf"/>
</dbReference>
<dbReference type="OrthoDB" id="5979581at2759"/>
<dbReference type="EMBL" id="JABCIY010000224">
    <property type="protein sequence ID" value="KAF7187656.1"/>
    <property type="molecule type" value="Genomic_DNA"/>
</dbReference>
<evidence type="ECO:0000256" key="6">
    <source>
        <dbReference type="ARBA" id="ARBA00022840"/>
    </source>
</evidence>
<name>A0A8H6RCS8_9PEZI</name>
<dbReference type="GO" id="GO:0000245">
    <property type="term" value="P:spliceosomal complex assembly"/>
    <property type="evidence" value="ECO:0007669"/>
    <property type="project" value="TreeGrafter"/>
</dbReference>
<sequence>MTDASPPRSIPDIEADQYEPDVLLEEESFSWYDPQKFYPVRIGEVIHSRYQVLVKLGYGSVSTAWLCRDLSLHRYVTLKVYMVGHRQSQNEVKVLRHLDSVKSDHPGAKLVRRLLDNFELPGQVGLHTCIVHEPLSLSLKDIREMAGGQVPENILKPLVYAMLLALDYLHSVAHVVHTDIQEGNFMLSINDPSILDTLVEEEHQNPSPCKKVDDRIIYSSVEVEMPDDPGQPVVCDFGDAQFGPGPFAVEVMPDLYRAPEIVLGIAWDEKIDIWGFGLMVWDLLEGKHLFTERLPSREGSSMAHLARTISLLGPPPAQLLSNASESGKYFDNDGNLKDRNKMSTVSLDEEEVVLEGDSKSQFLSFIQKMLQWRAQDRPTASELLKHPWLQSS</sequence>
<dbReference type="GO" id="GO:0005524">
    <property type="term" value="F:ATP binding"/>
    <property type="evidence" value="ECO:0007669"/>
    <property type="project" value="UniProtKB-KW"/>
</dbReference>
<gene>
    <name evidence="10" type="ORF">HII31_10995</name>
</gene>
<dbReference type="EC" id="2.7.11.1" evidence="1"/>
<reference evidence="10" key="1">
    <citation type="submission" date="2020-04" db="EMBL/GenBank/DDBJ databases">
        <title>Draft genome resource of the tomato pathogen Pseudocercospora fuligena.</title>
        <authorList>
            <person name="Zaccaron A."/>
        </authorList>
    </citation>
    <scope>NUCLEOTIDE SEQUENCE</scope>
    <source>
        <strain evidence="10">PF001</strain>
    </source>
</reference>
<evidence type="ECO:0000256" key="8">
    <source>
        <dbReference type="ARBA" id="ARBA00048679"/>
    </source>
</evidence>
<dbReference type="InterPro" id="IPR000719">
    <property type="entry name" value="Prot_kinase_dom"/>
</dbReference>
<evidence type="ECO:0000313" key="10">
    <source>
        <dbReference type="EMBL" id="KAF7187656.1"/>
    </source>
</evidence>
<keyword evidence="3" id="KW-0808">Transferase</keyword>
<evidence type="ECO:0000313" key="11">
    <source>
        <dbReference type="Proteomes" id="UP000660729"/>
    </source>
</evidence>
<evidence type="ECO:0000259" key="9">
    <source>
        <dbReference type="PROSITE" id="PS50011"/>
    </source>
</evidence>
<dbReference type="PROSITE" id="PS50011">
    <property type="entry name" value="PROTEIN_KINASE_DOM"/>
    <property type="match status" value="1"/>
</dbReference>
<proteinExistence type="predicted"/>
<dbReference type="Pfam" id="PF00069">
    <property type="entry name" value="Pkinase"/>
    <property type="match status" value="1"/>
</dbReference>
<dbReference type="GO" id="GO:0050684">
    <property type="term" value="P:regulation of mRNA processing"/>
    <property type="evidence" value="ECO:0007669"/>
    <property type="project" value="TreeGrafter"/>
</dbReference>
<dbReference type="SMART" id="SM00220">
    <property type="entry name" value="S_TKc"/>
    <property type="match status" value="1"/>
</dbReference>
<keyword evidence="4" id="KW-0547">Nucleotide-binding</keyword>
<dbReference type="InterPro" id="IPR051334">
    <property type="entry name" value="SRPK"/>
</dbReference>
<accession>A0A8H6RCS8</accession>
<evidence type="ECO:0000256" key="1">
    <source>
        <dbReference type="ARBA" id="ARBA00012513"/>
    </source>
</evidence>
<evidence type="ECO:0000256" key="4">
    <source>
        <dbReference type="ARBA" id="ARBA00022741"/>
    </source>
</evidence>
<dbReference type="PANTHER" id="PTHR47634">
    <property type="entry name" value="PROTEIN KINASE DOMAIN-CONTAINING PROTEIN-RELATED"/>
    <property type="match status" value="1"/>
</dbReference>
<feature type="domain" description="Protein kinase" evidence="9">
    <location>
        <begin position="50"/>
        <end position="389"/>
    </location>
</feature>
<comment type="caution">
    <text evidence="10">The sequence shown here is derived from an EMBL/GenBank/DDBJ whole genome shotgun (WGS) entry which is preliminary data.</text>
</comment>
<dbReference type="SUPFAM" id="SSF56112">
    <property type="entry name" value="Protein kinase-like (PK-like)"/>
    <property type="match status" value="1"/>
</dbReference>
<keyword evidence="6" id="KW-0067">ATP-binding</keyword>
<comment type="catalytic activity">
    <reaction evidence="7">
        <text>L-threonyl-[protein] + ATP = O-phospho-L-threonyl-[protein] + ADP + H(+)</text>
        <dbReference type="Rhea" id="RHEA:46608"/>
        <dbReference type="Rhea" id="RHEA-COMP:11060"/>
        <dbReference type="Rhea" id="RHEA-COMP:11605"/>
        <dbReference type="ChEBI" id="CHEBI:15378"/>
        <dbReference type="ChEBI" id="CHEBI:30013"/>
        <dbReference type="ChEBI" id="CHEBI:30616"/>
        <dbReference type="ChEBI" id="CHEBI:61977"/>
        <dbReference type="ChEBI" id="CHEBI:456216"/>
        <dbReference type="EC" id="2.7.11.1"/>
    </reaction>
</comment>
<dbReference type="Gene3D" id="1.10.510.10">
    <property type="entry name" value="Transferase(Phosphotransferase) domain 1"/>
    <property type="match status" value="1"/>
</dbReference>
<comment type="catalytic activity">
    <reaction evidence="8">
        <text>L-seryl-[protein] + ATP = O-phospho-L-seryl-[protein] + ADP + H(+)</text>
        <dbReference type="Rhea" id="RHEA:17989"/>
        <dbReference type="Rhea" id="RHEA-COMP:9863"/>
        <dbReference type="Rhea" id="RHEA-COMP:11604"/>
        <dbReference type="ChEBI" id="CHEBI:15378"/>
        <dbReference type="ChEBI" id="CHEBI:29999"/>
        <dbReference type="ChEBI" id="CHEBI:30616"/>
        <dbReference type="ChEBI" id="CHEBI:83421"/>
        <dbReference type="ChEBI" id="CHEBI:456216"/>
        <dbReference type="EC" id="2.7.11.1"/>
    </reaction>
</comment>
<evidence type="ECO:0000256" key="3">
    <source>
        <dbReference type="ARBA" id="ARBA00022679"/>
    </source>
</evidence>
<organism evidence="10 11">
    <name type="scientific">Pseudocercospora fuligena</name>
    <dbReference type="NCBI Taxonomy" id="685502"/>
    <lineage>
        <taxon>Eukaryota</taxon>
        <taxon>Fungi</taxon>
        <taxon>Dikarya</taxon>
        <taxon>Ascomycota</taxon>
        <taxon>Pezizomycotina</taxon>
        <taxon>Dothideomycetes</taxon>
        <taxon>Dothideomycetidae</taxon>
        <taxon>Mycosphaerellales</taxon>
        <taxon>Mycosphaerellaceae</taxon>
        <taxon>Pseudocercospora</taxon>
    </lineage>
</organism>
<evidence type="ECO:0000256" key="7">
    <source>
        <dbReference type="ARBA" id="ARBA00047899"/>
    </source>
</evidence>
<evidence type="ECO:0000256" key="5">
    <source>
        <dbReference type="ARBA" id="ARBA00022777"/>
    </source>
</evidence>
<evidence type="ECO:0000256" key="2">
    <source>
        <dbReference type="ARBA" id="ARBA00022527"/>
    </source>
</evidence>